<name>A0A6N7XSZ6_9ACTN</name>
<dbReference type="GO" id="GO:0000036">
    <property type="term" value="F:acyl carrier activity"/>
    <property type="evidence" value="ECO:0007669"/>
    <property type="project" value="TreeGrafter"/>
</dbReference>
<feature type="domain" description="Acyl-ACP thioesterase-like C-terminal" evidence="9">
    <location>
        <begin position="160"/>
        <end position="208"/>
    </location>
</feature>
<sequence>MYSFDARVRYSECDEDANLSLVSLVNYLQDCSTFQSQNLGVGLEFMREHHFSWFISAWQIEIDSLPRFFDPIRVSTWCHTLGKTQAGRNFTICDPSGSPYVRADSLWFVFDTERRRPIRIPESERIYDEGDAPLDMPPTQRRLPVEGPFVQASEVTISEQHLDTNRHVNNAQYIMLALDALAELGEAVSPRRICVQYRHMALLGDTVVPRVHEVQGGHTVELSSPTGDDYAVVQLLSR</sequence>
<evidence type="ECO:0000313" key="10">
    <source>
        <dbReference type="EMBL" id="MST73156.1"/>
    </source>
</evidence>
<dbReference type="InterPro" id="IPR002864">
    <property type="entry name" value="Acyl-ACP_thioesterase_NHD"/>
</dbReference>
<evidence type="ECO:0000256" key="2">
    <source>
        <dbReference type="ARBA" id="ARBA00022516"/>
    </source>
</evidence>
<evidence type="ECO:0000313" key="11">
    <source>
        <dbReference type="Proteomes" id="UP000469325"/>
    </source>
</evidence>
<dbReference type="Pfam" id="PF01643">
    <property type="entry name" value="Acyl-ACP_TE"/>
    <property type="match status" value="1"/>
</dbReference>
<dbReference type="Pfam" id="PF20791">
    <property type="entry name" value="Acyl-ACP_TE_C"/>
    <property type="match status" value="1"/>
</dbReference>
<evidence type="ECO:0000256" key="3">
    <source>
        <dbReference type="ARBA" id="ARBA00022801"/>
    </source>
</evidence>
<evidence type="ECO:0000256" key="7">
    <source>
        <dbReference type="ARBA" id="ARBA00023160"/>
    </source>
</evidence>
<evidence type="ECO:0000259" key="8">
    <source>
        <dbReference type="Pfam" id="PF01643"/>
    </source>
</evidence>
<dbReference type="RefSeq" id="WP_154435799.1">
    <property type="nucleotide sequence ID" value="NZ_VUNC01000007.1"/>
</dbReference>
<comment type="similarity">
    <text evidence="1">Belongs to the acyl-ACP thioesterase family.</text>
</comment>
<accession>A0A6N7XSZ6</accession>
<keyword evidence="11" id="KW-1185">Reference proteome</keyword>
<comment type="caution">
    <text evidence="10">The sequence shown here is derived from an EMBL/GenBank/DDBJ whole genome shotgun (WGS) entry which is preliminary data.</text>
</comment>
<dbReference type="PANTHER" id="PTHR31727:SF6">
    <property type="entry name" value="OLEOYL-ACYL CARRIER PROTEIN THIOESTERASE 1, CHLOROPLASTIC"/>
    <property type="match status" value="1"/>
</dbReference>
<reference evidence="10 11" key="1">
    <citation type="submission" date="2019-08" db="EMBL/GenBank/DDBJ databases">
        <title>In-depth cultivation of the pig gut microbiome towards novel bacterial diversity and tailored functional studies.</title>
        <authorList>
            <person name="Wylensek D."/>
            <person name="Hitch T.C.A."/>
            <person name="Clavel T."/>
        </authorList>
    </citation>
    <scope>NUCLEOTIDE SEQUENCE [LARGE SCALE GENOMIC DNA]</scope>
    <source>
        <strain evidence="10 11">CA-Schmier-601-WT-1</strain>
    </source>
</reference>
<keyword evidence="6" id="KW-0443">Lipid metabolism</keyword>
<feature type="domain" description="Acyl-ACP thioesterase N-terminal hotdog" evidence="8">
    <location>
        <begin position="7"/>
        <end position="122"/>
    </location>
</feature>
<keyword evidence="7" id="KW-0275">Fatty acid biosynthesis</keyword>
<dbReference type="GO" id="GO:0016297">
    <property type="term" value="F:fatty acyl-[ACP] hydrolase activity"/>
    <property type="evidence" value="ECO:0007669"/>
    <property type="project" value="InterPro"/>
</dbReference>
<evidence type="ECO:0000256" key="1">
    <source>
        <dbReference type="ARBA" id="ARBA00006500"/>
    </source>
</evidence>
<dbReference type="Gene3D" id="3.10.129.10">
    <property type="entry name" value="Hotdog Thioesterase"/>
    <property type="match status" value="1"/>
</dbReference>
<organism evidence="10 11">
    <name type="scientific">Olsenella porci</name>
    <dbReference type="NCBI Taxonomy" id="2652279"/>
    <lineage>
        <taxon>Bacteria</taxon>
        <taxon>Bacillati</taxon>
        <taxon>Actinomycetota</taxon>
        <taxon>Coriobacteriia</taxon>
        <taxon>Coriobacteriales</taxon>
        <taxon>Atopobiaceae</taxon>
        <taxon>Olsenella</taxon>
    </lineage>
</organism>
<dbReference type="CDD" id="cd03440">
    <property type="entry name" value="hot_dog"/>
    <property type="match status" value="1"/>
</dbReference>
<dbReference type="AlphaFoldDB" id="A0A6N7XSZ6"/>
<keyword evidence="5" id="KW-0809">Transit peptide</keyword>
<protein>
    <submittedName>
        <fullName evidence="10">Acyl-[acyl-carrier-protein] thioesterase</fullName>
    </submittedName>
</protein>
<evidence type="ECO:0000256" key="6">
    <source>
        <dbReference type="ARBA" id="ARBA00023098"/>
    </source>
</evidence>
<dbReference type="InterPro" id="IPR029069">
    <property type="entry name" value="HotDog_dom_sf"/>
</dbReference>
<evidence type="ECO:0000259" key="9">
    <source>
        <dbReference type="Pfam" id="PF20791"/>
    </source>
</evidence>
<keyword evidence="3" id="KW-0378">Hydrolase</keyword>
<dbReference type="SUPFAM" id="SSF54637">
    <property type="entry name" value="Thioesterase/thiol ester dehydrase-isomerase"/>
    <property type="match status" value="2"/>
</dbReference>
<evidence type="ECO:0000256" key="5">
    <source>
        <dbReference type="ARBA" id="ARBA00022946"/>
    </source>
</evidence>
<dbReference type="InterPro" id="IPR045023">
    <property type="entry name" value="FATA/B"/>
</dbReference>
<dbReference type="Proteomes" id="UP000469325">
    <property type="component" value="Unassembled WGS sequence"/>
</dbReference>
<dbReference type="EMBL" id="VUNC01000007">
    <property type="protein sequence ID" value="MST73156.1"/>
    <property type="molecule type" value="Genomic_DNA"/>
</dbReference>
<keyword evidence="4" id="KW-0276">Fatty acid metabolism</keyword>
<evidence type="ECO:0000256" key="4">
    <source>
        <dbReference type="ARBA" id="ARBA00022832"/>
    </source>
</evidence>
<dbReference type="CDD" id="cd00586">
    <property type="entry name" value="4HBT"/>
    <property type="match status" value="1"/>
</dbReference>
<keyword evidence="2" id="KW-0444">Lipid biosynthesis</keyword>
<proteinExistence type="inferred from homology"/>
<dbReference type="InterPro" id="IPR049427">
    <property type="entry name" value="Acyl-ACP_TE_C"/>
</dbReference>
<dbReference type="PANTHER" id="PTHR31727">
    <property type="entry name" value="OLEOYL-ACYL CARRIER PROTEIN THIOESTERASE 1, CHLOROPLASTIC"/>
    <property type="match status" value="1"/>
</dbReference>
<gene>
    <name evidence="10" type="ORF">FYJ68_08570</name>
</gene>